<comment type="caution">
    <text evidence="2">The sequence shown here is derived from an EMBL/GenBank/DDBJ whole genome shotgun (WGS) entry which is preliminary data.</text>
</comment>
<organism evidence="2 3">
    <name type="scientific">Halovulum dunhuangense</name>
    <dbReference type="NCBI Taxonomy" id="1505036"/>
    <lineage>
        <taxon>Bacteria</taxon>
        <taxon>Pseudomonadati</taxon>
        <taxon>Pseudomonadota</taxon>
        <taxon>Alphaproteobacteria</taxon>
        <taxon>Rhodobacterales</taxon>
        <taxon>Paracoccaceae</taxon>
        <taxon>Halovulum</taxon>
    </lineage>
</organism>
<dbReference type="RefSeq" id="WP_171326427.1">
    <property type="nucleotide sequence ID" value="NZ_JABFBC010000002.1"/>
</dbReference>
<name>A0A849L673_9RHOB</name>
<protein>
    <submittedName>
        <fullName evidence="2">Uncharacterized protein</fullName>
    </submittedName>
</protein>
<evidence type="ECO:0000313" key="2">
    <source>
        <dbReference type="EMBL" id="NNU81597.1"/>
    </source>
</evidence>
<sequence>MFLYRSETEEAYEQDRRRVMEEIFRAVLTERHREICRLYGLPEDWATTPEPRVRAPLTAPRQLALPAPEAHERPKPPRHWNGPLRGR</sequence>
<dbReference type="AlphaFoldDB" id="A0A849L673"/>
<evidence type="ECO:0000256" key="1">
    <source>
        <dbReference type="SAM" id="MobiDB-lite"/>
    </source>
</evidence>
<dbReference type="EMBL" id="JABFBC010000002">
    <property type="protein sequence ID" value="NNU81597.1"/>
    <property type="molecule type" value="Genomic_DNA"/>
</dbReference>
<feature type="region of interest" description="Disordered" evidence="1">
    <location>
        <begin position="58"/>
        <end position="87"/>
    </location>
</feature>
<proteinExistence type="predicted"/>
<accession>A0A849L673</accession>
<reference evidence="2 3" key="1">
    <citation type="submission" date="2020-05" db="EMBL/GenBank/DDBJ databases">
        <title>Gimesia benthica sp. nov., a novel planctomycete isolated from a deep-sea water sample of the Northwest Indian Ocean.</title>
        <authorList>
            <person name="Wang J."/>
            <person name="Ruan C."/>
            <person name="Song L."/>
            <person name="Zhu Y."/>
            <person name="Li A."/>
            <person name="Zheng X."/>
            <person name="Wang L."/>
            <person name="Lu Z."/>
            <person name="Huang Y."/>
            <person name="Du W."/>
            <person name="Zhou Y."/>
            <person name="Huang L."/>
            <person name="Dai X."/>
        </authorList>
    </citation>
    <scope>NUCLEOTIDE SEQUENCE [LARGE SCALE GENOMIC DNA]</scope>
    <source>
        <strain evidence="2 3">YYQ-30</strain>
    </source>
</reference>
<gene>
    <name evidence="2" type="ORF">HMH01_14245</name>
</gene>
<dbReference type="Proteomes" id="UP000572377">
    <property type="component" value="Unassembled WGS sequence"/>
</dbReference>
<keyword evidence="3" id="KW-1185">Reference proteome</keyword>
<evidence type="ECO:0000313" key="3">
    <source>
        <dbReference type="Proteomes" id="UP000572377"/>
    </source>
</evidence>